<dbReference type="InterPro" id="IPR013762">
    <property type="entry name" value="Integrase-like_cat_sf"/>
</dbReference>
<keyword evidence="2" id="KW-1185">Reference proteome</keyword>
<dbReference type="PROSITE" id="PS51898">
    <property type="entry name" value="TYR_RECOMBINASE"/>
    <property type="match status" value="1"/>
</dbReference>
<dbReference type="GO" id="GO:0016301">
    <property type="term" value="F:kinase activity"/>
    <property type="evidence" value="ECO:0007669"/>
    <property type="project" value="UniProtKB-KW"/>
</dbReference>
<dbReference type="Pfam" id="PF00589">
    <property type="entry name" value="Phage_integrase"/>
    <property type="match status" value="1"/>
</dbReference>
<dbReference type="SUPFAM" id="SSF56349">
    <property type="entry name" value="DNA breaking-rejoining enzymes"/>
    <property type="match status" value="1"/>
</dbReference>
<dbReference type="GO" id="GO:0003677">
    <property type="term" value="F:DNA binding"/>
    <property type="evidence" value="ECO:0007669"/>
    <property type="project" value="InterPro"/>
</dbReference>
<gene>
    <name evidence="1" type="ORF">PACLA_8A010346</name>
</gene>
<keyword evidence="1" id="KW-0418">Kinase</keyword>
<dbReference type="OrthoDB" id="5986938at2759"/>
<dbReference type="Gene3D" id="1.10.150.130">
    <property type="match status" value="1"/>
</dbReference>
<comment type="caution">
    <text evidence="1">The sequence shown here is derived from an EMBL/GenBank/DDBJ whole genome shotgun (WGS) entry which is preliminary data.</text>
</comment>
<accession>A0A6S7K0B8</accession>
<dbReference type="Proteomes" id="UP001152795">
    <property type="component" value="Unassembled WGS sequence"/>
</dbReference>
<dbReference type="GO" id="GO:0015074">
    <property type="term" value="P:DNA integration"/>
    <property type="evidence" value="ECO:0007669"/>
    <property type="project" value="InterPro"/>
</dbReference>
<proteinExistence type="predicted"/>
<organism evidence="1 2">
    <name type="scientific">Paramuricea clavata</name>
    <name type="common">Red gorgonian</name>
    <name type="synonym">Violescent sea-whip</name>
    <dbReference type="NCBI Taxonomy" id="317549"/>
    <lineage>
        <taxon>Eukaryota</taxon>
        <taxon>Metazoa</taxon>
        <taxon>Cnidaria</taxon>
        <taxon>Anthozoa</taxon>
        <taxon>Octocorallia</taxon>
        <taxon>Malacalcyonacea</taxon>
        <taxon>Plexauridae</taxon>
        <taxon>Paramuricea</taxon>
    </lineage>
</organism>
<dbReference type="Gene3D" id="1.10.443.10">
    <property type="entry name" value="Intergrase catalytic core"/>
    <property type="match status" value="1"/>
</dbReference>
<dbReference type="AlphaFoldDB" id="A0A6S7K0B8"/>
<evidence type="ECO:0000313" key="2">
    <source>
        <dbReference type="Proteomes" id="UP001152795"/>
    </source>
</evidence>
<dbReference type="InterPro" id="IPR011010">
    <property type="entry name" value="DNA_brk_join_enz"/>
</dbReference>
<protein>
    <submittedName>
        <fullName evidence="1">Tyrosine- kinase Tec</fullName>
    </submittedName>
</protein>
<evidence type="ECO:0000313" key="1">
    <source>
        <dbReference type="EMBL" id="CAB4037617.1"/>
    </source>
</evidence>
<reference evidence="1" key="1">
    <citation type="submission" date="2020-04" db="EMBL/GenBank/DDBJ databases">
        <authorList>
            <person name="Alioto T."/>
            <person name="Alioto T."/>
            <person name="Gomez Garrido J."/>
        </authorList>
    </citation>
    <scope>NUCLEOTIDE SEQUENCE</scope>
    <source>
        <strain evidence="1">A484AB</strain>
    </source>
</reference>
<dbReference type="GO" id="GO:0006310">
    <property type="term" value="P:DNA recombination"/>
    <property type="evidence" value="ECO:0007669"/>
    <property type="project" value="InterPro"/>
</dbReference>
<dbReference type="PANTHER" id="PTHR35617">
    <property type="entry name" value="PHAGE_INTEGRASE DOMAIN-CONTAINING PROTEIN"/>
    <property type="match status" value="1"/>
</dbReference>
<dbReference type="InterPro" id="IPR002104">
    <property type="entry name" value="Integrase_catalytic"/>
</dbReference>
<dbReference type="EMBL" id="CACRXK020023289">
    <property type="protein sequence ID" value="CAB4037617.1"/>
    <property type="molecule type" value="Genomic_DNA"/>
</dbReference>
<dbReference type="PANTHER" id="PTHR35617:SF3">
    <property type="entry name" value="CORE-BINDING (CB) DOMAIN-CONTAINING PROTEIN"/>
    <property type="match status" value="1"/>
</dbReference>
<sequence length="271" mass="31224">MASWRDGTKTQYQTYIKKWETFCIQNECSFLDPPIPKAVDFLTGLFQQGLSYTSINTARSALSALLHRKDNTIPFGQLPLVKRFMKGIFELRPSFPRYEAVWDVNKVFDYFRQKCNVSDLSLKELSERLTMLLLLLSGQRSQTIHLLSIASMELSPTRCVFQVKENVKQSREYIKRTQKLRDPELSQLLISYVKPNKPVSRETIVRWCKNVLKSAGIDTKRFSCHSTRAVSISLAAEKSGDIDKIISSVGWSNAKTFQTFYKKPVEQTFNL</sequence>
<name>A0A6S7K0B8_PARCT</name>
<dbReference type="InterPro" id="IPR010998">
    <property type="entry name" value="Integrase_recombinase_N"/>
</dbReference>
<feature type="non-terminal residue" evidence="1">
    <location>
        <position position="1"/>
    </location>
</feature>
<keyword evidence="1" id="KW-0808">Transferase</keyword>